<reference evidence="11" key="1">
    <citation type="submission" date="2020-07" db="EMBL/GenBank/DDBJ databases">
        <title>Huge and variable diversity of episymbiotic CPR bacteria and DPANN archaea in groundwater ecosystems.</title>
        <authorList>
            <person name="He C.Y."/>
            <person name="Keren R."/>
            <person name="Whittaker M."/>
            <person name="Farag I.F."/>
            <person name="Doudna J."/>
            <person name="Cate J.H.D."/>
            <person name="Banfield J.F."/>
        </authorList>
    </citation>
    <scope>NUCLEOTIDE SEQUENCE</scope>
    <source>
        <strain evidence="11">NC_groundwater_973_Pr1_S-0.2um_54_13</strain>
    </source>
</reference>
<evidence type="ECO:0000256" key="6">
    <source>
        <dbReference type="ARBA" id="ARBA00022833"/>
    </source>
</evidence>
<proteinExistence type="inferred from homology"/>
<evidence type="ECO:0000256" key="1">
    <source>
        <dbReference type="ARBA" id="ARBA00001947"/>
    </source>
</evidence>
<gene>
    <name evidence="11" type="ORF">HY221_01900</name>
</gene>
<dbReference type="GO" id="GO:0008270">
    <property type="term" value="F:zinc ion binding"/>
    <property type="evidence" value="ECO:0007669"/>
    <property type="project" value="InterPro"/>
</dbReference>
<dbReference type="Gene3D" id="3.30.428.10">
    <property type="entry name" value="HIT-like"/>
    <property type="match status" value="2"/>
</dbReference>
<feature type="domain" description="Galactose-1-phosphate uridyl transferase N-terminal" evidence="9">
    <location>
        <begin position="109"/>
        <end position="180"/>
    </location>
</feature>
<dbReference type="EMBL" id="JACQCR010000044">
    <property type="protein sequence ID" value="MBI3631065.1"/>
    <property type="molecule type" value="Genomic_DNA"/>
</dbReference>
<protein>
    <submittedName>
        <fullName evidence="11">DUF4921 family protein</fullName>
    </submittedName>
</protein>
<evidence type="ECO:0000259" key="10">
    <source>
        <dbReference type="Pfam" id="PF02744"/>
    </source>
</evidence>
<dbReference type="Pfam" id="PF01087">
    <property type="entry name" value="GalP_UDP_transf"/>
    <property type="match status" value="1"/>
</dbReference>
<keyword evidence="5" id="KW-0479">Metal-binding</keyword>
<keyword evidence="4" id="KW-0548">Nucleotidyltransferase</keyword>
<accession>A0A932VR15</accession>
<keyword evidence="7" id="KW-0119">Carbohydrate metabolism</keyword>
<dbReference type="InterPro" id="IPR053177">
    <property type="entry name" value="ADP-glucose_phosphorylase"/>
</dbReference>
<evidence type="ECO:0000256" key="7">
    <source>
        <dbReference type="ARBA" id="ARBA00023277"/>
    </source>
</evidence>
<dbReference type="Proteomes" id="UP000753196">
    <property type="component" value="Unassembled WGS sequence"/>
</dbReference>
<organism evidence="11 12">
    <name type="scientific">Candidatus Sungiibacteriota bacterium</name>
    <dbReference type="NCBI Taxonomy" id="2750080"/>
    <lineage>
        <taxon>Bacteria</taxon>
        <taxon>Candidatus Sungiibacteriota</taxon>
    </lineage>
</organism>
<dbReference type="InterPro" id="IPR036265">
    <property type="entry name" value="HIT-like_sf"/>
</dbReference>
<dbReference type="SUPFAM" id="SSF54197">
    <property type="entry name" value="HIT-like"/>
    <property type="match status" value="2"/>
</dbReference>
<dbReference type="PANTHER" id="PTHR42763:SF2">
    <property type="entry name" value="ADP-GLUCOSE PHOSPHORYLASE"/>
    <property type="match status" value="1"/>
</dbReference>
<evidence type="ECO:0000313" key="12">
    <source>
        <dbReference type="Proteomes" id="UP000753196"/>
    </source>
</evidence>
<feature type="active site" description="Tele-UMP-histidine intermediate" evidence="8">
    <location>
        <position position="170"/>
    </location>
</feature>
<dbReference type="InterPro" id="IPR005850">
    <property type="entry name" value="GalP_Utransf_C"/>
</dbReference>
<dbReference type="AlphaFoldDB" id="A0A932VR15"/>
<dbReference type="PANTHER" id="PTHR42763">
    <property type="entry name" value="ADP-GLUCOSE PHOSPHORYLASE"/>
    <property type="match status" value="1"/>
</dbReference>
<sequence length="338" mass="38204">MKEKQKKSISELRQDVVSGDWVVIATGRAKRPHDFLNEPRPPFRQPKQTCPFETLHADALIVHASDGLGRGSRWWTQVIPNKYPAFGIGVCGKRRWVGPYRWTEGVGAHEIVVTRDHERSFAQMSDEEADLVVRAYQERYIRLQNEKCSEYISIFHNHGRLSGATISHPHSQIVALPVIPPDVGRSLEGSVAYFQRHRSCVHCAVIRYELSVKERLVYENDTFLVIAPYASKTAFEMRIFPKAHCVHFADMDGAQLVGFANALRMALAKLYAGLKNPDYNFFLHTAPPGKRGEFSHYHWHMEILPKTAIWAGFEIGTGIEISTIAPEAAAAFLANVKI</sequence>
<dbReference type="InterPro" id="IPR005849">
    <property type="entry name" value="GalP_Utransf_N"/>
</dbReference>
<comment type="cofactor">
    <cofactor evidence="1">
        <name>Zn(2+)</name>
        <dbReference type="ChEBI" id="CHEBI:29105"/>
    </cofactor>
</comment>
<evidence type="ECO:0000256" key="4">
    <source>
        <dbReference type="ARBA" id="ARBA00022695"/>
    </source>
</evidence>
<evidence type="ECO:0000256" key="8">
    <source>
        <dbReference type="PIRSR" id="PIRSR000808-1"/>
    </source>
</evidence>
<evidence type="ECO:0000256" key="5">
    <source>
        <dbReference type="ARBA" id="ARBA00022723"/>
    </source>
</evidence>
<comment type="similarity">
    <text evidence="2">Belongs to the galactose-1-phosphate uridylyltransferase type 1 family.</text>
</comment>
<evidence type="ECO:0000256" key="3">
    <source>
        <dbReference type="ARBA" id="ARBA00022679"/>
    </source>
</evidence>
<dbReference type="Pfam" id="PF02744">
    <property type="entry name" value="GalP_UDP_tr_C"/>
    <property type="match status" value="1"/>
</dbReference>
<evidence type="ECO:0000313" key="11">
    <source>
        <dbReference type="EMBL" id="MBI3631065.1"/>
    </source>
</evidence>
<dbReference type="GO" id="GO:0006012">
    <property type="term" value="P:galactose metabolic process"/>
    <property type="evidence" value="ECO:0007669"/>
    <property type="project" value="InterPro"/>
</dbReference>
<evidence type="ECO:0000259" key="9">
    <source>
        <dbReference type="Pfam" id="PF01087"/>
    </source>
</evidence>
<dbReference type="PIRSF" id="PIRSF000808">
    <property type="entry name" value="GalT"/>
    <property type="match status" value="1"/>
</dbReference>
<keyword evidence="6" id="KW-0862">Zinc</keyword>
<dbReference type="InterPro" id="IPR001937">
    <property type="entry name" value="GalP_UDPtransf1"/>
</dbReference>
<dbReference type="GO" id="GO:0008108">
    <property type="term" value="F:UDP-glucose:hexose-1-phosphate uridylyltransferase activity"/>
    <property type="evidence" value="ECO:0007669"/>
    <property type="project" value="InterPro"/>
</dbReference>
<feature type="domain" description="Galactose-1-phosphate uridyl transferase C-terminal" evidence="10">
    <location>
        <begin position="192"/>
        <end position="303"/>
    </location>
</feature>
<comment type="caution">
    <text evidence="11">The sequence shown here is derived from an EMBL/GenBank/DDBJ whole genome shotgun (WGS) entry which is preliminary data.</text>
</comment>
<name>A0A932VR15_9BACT</name>
<evidence type="ECO:0000256" key="2">
    <source>
        <dbReference type="ARBA" id="ARBA00010951"/>
    </source>
</evidence>
<keyword evidence="3" id="KW-0808">Transferase</keyword>